<evidence type="ECO:0000313" key="2">
    <source>
        <dbReference type="Proteomes" id="UP001302978"/>
    </source>
</evidence>
<dbReference type="KEGG" id="mehf:MmiHf6_02580"/>
<organism evidence="1 2">
    <name type="scientific">Methanimicrococcus hongohii</name>
    <dbReference type="NCBI Taxonomy" id="3028295"/>
    <lineage>
        <taxon>Archaea</taxon>
        <taxon>Methanobacteriati</taxon>
        <taxon>Methanobacteriota</taxon>
        <taxon>Stenosarchaea group</taxon>
        <taxon>Methanomicrobia</taxon>
        <taxon>Methanosarcinales</taxon>
        <taxon>Methanosarcinaceae</taxon>
        <taxon>Methanimicrococcus</taxon>
    </lineage>
</organism>
<protein>
    <submittedName>
        <fullName evidence="1">Uncharacterized protein</fullName>
    </submittedName>
</protein>
<keyword evidence="2" id="KW-1185">Reference proteome</keyword>
<dbReference type="EMBL" id="CP131059">
    <property type="protein sequence ID" value="WNY22964.1"/>
    <property type="molecule type" value="Genomic_DNA"/>
</dbReference>
<accession>A0AA96UYK2</accession>
<dbReference type="AlphaFoldDB" id="A0AA96UYK2"/>
<name>A0AA96UYK2_9EURY</name>
<dbReference type="Proteomes" id="UP001302978">
    <property type="component" value="Chromosome"/>
</dbReference>
<proteinExistence type="predicted"/>
<evidence type="ECO:0000313" key="1">
    <source>
        <dbReference type="EMBL" id="WNY22964.1"/>
    </source>
</evidence>
<sequence>MGDIVKNKILVFGLLGLLLIGTALSVNAFSTNEKLPFEFVHEINVSYPQYSYEDLYEKSDLIIYGSITSNISMWSTPDSKMPSGIKFIPGKDEYGEYIEYYIDLNDDEIIYTDFIFKVDKAFKGNLEDNEIIVRSFGGTVDNFTIQMNGGSNFTNYKEGDKILLYLIKDKGSTKDIGHSHYTILTPKGQLIPYGDMYINGYDEKITLKEMNL</sequence>
<gene>
    <name evidence="1" type="ORF">MmiHf6_02580</name>
</gene>
<reference evidence="1 2" key="1">
    <citation type="submission" date="2023-07" db="EMBL/GenBank/DDBJ databases">
        <title>Closed genoem sequence of Methanomicrococcus sp. Hf6.</title>
        <authorList>
            <person name="Poehlein A."/>
            <person name="Protasov E."/>
            <person name="Platt K."/>
            <person name="Reeh H."/>
            <person name="Daniel R."/>
            <person name="Brune A."/>
        </authorList>
    </citation>
    <scope>NUCLEOTIDE SEQUENCE [LARGE SCALE GENOMIC DNA]</scope>
    <source>
        <strain evidence="1 2">Hf6</strain>
    </source>
</reference>